<dbReference type="RefSeq" id="XP_065653319.1">
    <property type="nucleotide sequence ID" value="XM_065797247.1"/>
</dbReference>
<keyword evidence="3" id="KW-0539">Nucleus</keyword>
<dbReference type="PRINTS" id="PR02028">
    <property type="entry name" value="CMYCBINDINGP"/>
</dbReference>
<reference evidence="6" key="1">
    <citation type="submission" date="2025-08" db="UniProtKB">
        <authorList>
            <consortium name="RefSeq"/>
        </authorList>
    </citation>
    <scope>IDENTIFICATION</scope>
</reference>
<feature type="coiled-coil region" evidence="4">
    <location>
        <begin position="74"/>
        <end position="108"/>
    </location>
</feature>
<comment type="subcellular location">
    <subcellularLocation>
        <location evidence="1">Nucleus</location>
    </subcellularLocation>
</comment>
<proteinExistence type="inferred from homology"/>
<dbReference type="PANTHER" id="PTHR13168:SF0">
    <property type="entry name" value="C-MYC-BINDING PROTEIN"/>
    <property type="match status" value="1"/>
</dbReference>
<name>A0ABM4BVU2_HYDVU</name>
<dbReference type="InterPro" id="IPR026060">
    <property type="entry name" value="AMY1"/>
</dbReference>
<evidence type="ECO:0000256" key="2">
    <source>
        <dbReference type="ARBA" id="ARBA00009389"/>
    </source>
</evidence>
<sequence>MLESEQLLNTPENRPIGSKREEFRKYLENSGVIDALTKVLLELYDEPEKPSDAVNFVKQHFGGVQTMEMDSKYISNLKKRIKDLEFEAGNLKIQLARKKEENKEYEQVFYTEYTMKRNLLMQTPY</sequence>
<evidence type="ECO:0000313" key="6">
    <source>
        <dbReference type="RefSeq" id="XP_065653319.1"/>
    </source>
</evidence>
<keyword evidence="4" id="KW-0175">Coiled coil</keyword>
<comment type="similarity">
    <text evidence="2">Belongs to the AMY1 family.</text>
</comment>
<evidence type="ECO:0000256" key="3">
    <source>
        <dbReference type="ARBA" id="ARBA00023242"/>
    </source>
</evidence>
<protein>
    <submittedName>
        <fullName evidence="6">c-Myc-binding protein homolog isoform X1</fullName>
    </submittedName>
</protein>
<evidence type="ECO:0000256" key="1">
    <source>
        <dbReference type="ARBA" id="ARBA00004123"/>
    </source>
</evidence>
<evidence type="ECO:0000313" key="5">
    <source>
        <dbReference type="Proteomes" id="UP001652625"/>
    </source>
</evidence>
<accession>A0ABM4BVU2</accession>
<dbReference type="GeneID" id="136071821"/>
<organism evidence="5 6">
    <name type="scientific">Hydra vulgaris</name>
    <name type="common">Hydra</name>
    <name type="synonym">Hydra attenuata</name>
    <dbReference type="NCBI Taxonomy" id="6087"/>
    <lineage>
        <taxon>Eukaryota</taxon>
        <taxon>Metazoa</taxon>
        <taxon>Cnidaria</taxon>
        <taxon>Hydrozoa</taxon>
        <taxon>Hydroidolina</taxon>
        <taxon>Anthoathecata</taxon>
        <taxon>Aplanulata</taxon>
        <taxon>Hydridae</taxon>
        <taxon>Hydra</taxon>
    </lineage>
</organism>
<gene>
    <name evidence="6" type="primary">LOC136071821</name>
</gene>
<keyword evidence="5" id="KW-1185">Reference proteome</keyword>
<dbReference type="Proteomes" id="UP001652625">
    <property type="component" value="Chromosome 05"/>
</dbReference>
<dbReference type="PANTHER" id="PTHR13168">
    <property type="entry name" value="ASSOCIATE OF C-MYC AMY-1"/>
    <property type="match status" value="1"/>
</dbReference>
<evidence type="ECO:0000256" key="4">
    <source>
        <dbReference type="SAM" id="Coils"/>
    </source>
</evidence>